<organism evidence="1">
    <name type="scientific">marine sediment metagenome</name>
    <dbReference type="NCBI Taxonomy" id="412755"/>
    <lineage>
        <taxon>unclassified sequences</taxon>
        <taxon>metagenomes</taxon>
        <taxon>ecological metagenomes</taxon>
    </lineage>
</organism>
<protein>
    <submittedName>
        <fullName evidence="1">Uncharacterized protein</fullName>
    </submittedName>
</protein>
<dbReference type="InterPro" id="IPR027417">
    <property type="entry name" value="P-loop_NTPase"/>
</dbReference>
<feature type="non-terminal residue" evidence="1">
    <location>
        <position position="379"/>
    </location>
</feature>
<gene>
    <name evidence="1" type="ORF">LCGC14_2721160</name>
</gene>
<name>A0A0F8Z9Y6_9ZZZZ</name>
<accession>A0A0F8Z9Y6</accession>
<sequence>MDKWEEKAPREGVQTWTAPTVTSAIDFLATQPEVRWMVKDIWMEDTVGMFSGPPKVFKSWLSLDLIVSVASGTAFMGHPKFKWGRPQDDRHNVLMIQEEDPHIVLASRLGRILTSRGFDAGGYKESKAKVKGRSLTLKVSDPVPIYIVNASGFSLNSADYIEWLEETIDDLRPRLVVLDPLIVMLGSIDEFKAGEVTGLLRPIKLLRDRYDCSFCIVHHTHRISTKGTAQRAGEELYASIAFHAWLESAIHIRPVGDIDETRTVELKREFKAAAFSEKLYVHFPDMDKEYLPELKSHKEIQETTAKRKESKRDETRSAKLDEDIARVYTLVKQEGPISGKDIQEQLEWGKQKRIKLVKETVGRGHIMYEGSTTGRIAKL</sequence>
<comment type="caution">
    <text evidence="1">The sequence shown here is derived from an EMBL/GenBank/DDBJ whole genome shotgun (WGS) entry which is preliminary data.</text>
</comment>
<dbReference type="Gene3D" id="3.40.50.300">
    <property type="entry name" value="P-loop containing nucleotide triphosphate hydrolases"/>
    <property type="match status" value="1"/>
</dbReference>
<proteinExistence type="predicted"/>
<evidence type="ECO:0000313" key="1">
    <source>
        <dbReference type="EMBL" id="KKK90622.1"/>
    </source>
</evidence>
<dbReference type="EMBL" id="LAZR01049017">
    <property type="protein sequence ID" value="KKK90622.1"/>
    <property type="molecule type" value="Genomic_DNA"/>
</dbReference>
<dbReference type="SUPFAM" id="SSF52540">
    <property type="entry name" value="P-loop containing nucleoside triphosphate hydrolases"/>
    <property type="match status" value="1"/>
</dbReference>
<reference evidence="1" key="1">
    <citation type="journal article" date="2015" name="Nature">
        <title>Complex archaea that bridge the gap between prokaryotes and eukaryotes.</title>
        <authorList>
            <person name="Spang A."/>
            <person name="Saw J.H."/>
            <person name="Jorgensen S.L."/>
            <person name="Zaremba-Niedzwiedzka K."/>
            <person name="Martijn J."/>
            <person name="Lind A.E."/>
            <person name="van Eijk R."/>
            <person name="Schleper C."/>
            <person name="Guy L."/>
            <person name="Ettema T.J."/>
        </authorList>
    </citation>
    <scope>NUCLEOTIDE SEQUENCE</scope>
</reference>
<dbReference type="Pfam" id="PF13481">
    <property type="entry name" value="AAA_25"/>
    <property type="match status" value="1"/>
</dbReference>
<dbReference type="AlphaFoldDB" id="A0A0F8Z9Y6"/>